<dbReference type="AlphaFoldDB" id="A0A2N5E5V4"/>
<dbReference type="InterPro" id="IPR002586">
    <property type="entry name" value="CobQ/CobB/MinD/ParA_Nub-bd_dom"/>
</dbReference>
<name>A0A2N5E5V4_9GAMM</name>
<dbReference type="PANTHER" id="PTHR13696:SF96">
    <property type="entry name" value="COBQ_COBB_MIND_PARA NUCLEOTIDE BINDING DOMAIN-CONTAINING PROTEIN"/>
    <property type="match status" value="1"/>
</dbReference>
<dbReference type="Gene3D" id="3.40.50.300">
    <property type="entry name" value="P-loop containing nucleotide triphosphate hydrolases"/>
    <property type="match status" value="1"/>
</dbReference>
<gene>
    <name evidence="2" type="ORF">CYR32_09120</name>
</gene>
<dbReference type="Proteomes" id="UP000234503">
    <property type="component" value="Unassembled WGS sequence"/>
</dbReference>
<protein>
    <submittedName>
        <fullName evidence="2">Cobyrinic acid ac-diamide synthase</fullName>
    </submittedName>
</protein>
<sequence>MIILIGSQKGGCGKSTTAANICAELARQGKDVILVDADRQGTASNWVTDRNGQENLPVVHSIQKFDNIRETLLDLAKRYEYVVVDSAGRDSRELRTGMTAAHVLLVPFRPSQPDLDTLPKLNDIITQALDINESLRPCAMLTMAPTNPVINETQEAKDYLADFPILNLLNTVIRDRKIYRDCMSEGKGVVEMDNGKAKAEIQCLVQELISW</sequence>
<evidence type="ECO:0000313" key="3">
    <source>
        <dbReference type="Proteomes" id="UP000234503"/>
    </source>
</evidence>
<accession>A0A2N5E5V4</accession>
<dbReference type="EMBL" id="PJZH01000006">
    <property type="protein sequence ID" value="PLR36506.1"/>
    <property type="molecule type" value="Genomic_DNA"/>
</dbReference>
<dbReference type="Pfam" id="PF01656">
    <property type="entry name" value="CbiA"/>
    <property type="match status" value="1"/>
</dbReference>
<keyword evidence="3" id="KW-1185">Reference proteome</keyword>
<proteinExistence type="predicted"/>
<dbReference type="OrthoDB" id="69313at2"/>
<dbReference type="SUPFAM" id="SSF52540">
    <property type="entry name" value="P-loop containing nucleoside triphosphate hydrolases"/>
    <property type="match status" value="1"/>
</dbReference>
<reference evidence="2 3" key="1">
    <citation type="submission" date="2017-12" db="EMBL/GenBank/DDBJ databases">
        <title>Characterization of six clinical isolates of Enterochimera gen. nov., a novel genus of the Yersiniaciae family and the three species Enterochimera arupensis sp. nov., Enterochimera coloradensis sp. nov, and Enterochimera californica sp. nov.</title>
        <authorList>
            <person name="Rossi A."/>
            <person name="Fisher M."/>
        </authorList>
    </citation>
    <scope>NUCLEOTIDE SEQUENCE [LARGE SCALE GENOMIC DNA]</scope>
    <source>
        <strain evidence="3">2016-Iso4</strain>
    </source>
</reference>
<dbReference type="RefSeq" id="WP_101824080.1">
    <property type="nucleotide sequence ID" value="NZ_PJZH01000006.1"/>
</dbReference>
<dbReference type="PANTHER" id="PTHR13696">
    <property type="entry name" value="P-LOOP CONTAINING NUCLEOSIDE TRIPHOSPHATE HYDROLASE"/>
    <property type="match status" value="1"/>
</dbReference>
<comment type="caution">
    <text evidence="2">The sequence shown here is derived from an EMBL/GenBank/DDBJ whole genome shotgun (WGS) entry which is preliminary data.</text>
</comment>
<feature type="domain" description="CobQ/CobB/MinD/ParA nucleotide binding" evidence="1">
    <location>
        <begin position="3"/>
        <end position="100"/>
    </location>
</feature>
<organism evidence="2 3">
    <name type="scientific">Chimaeribacter coloradensis</name>
    <dbReference type="NCBI Taxonomy" id="2060068"/>
    <lineage>
        <taxon>Bacteria</taxon>
        <taxon>Pseudomonadati</taxon>
        <taxon>Pseudomonadota</taxon>
        <taxon>Gammaproteobacteria</taxon>
        <taxon>Enterobacterales</taxon>
        <taxon>Yersiniaceae</taxon>
        <taxon>Chimaeribacter</taxon>
    </lineage>
</organism>
<dbReference type="InterPro" id="IPR027417">
    <property type="entry name" value="P-loop_NTPase"/>
</dbReference>
<evidence type="ECO:0000259" key="1">
    <source>
        <dbReference type="Pfam" id="PF01656"/>
    </source>
</evidence>
<evidence type="ECO:0000313" key="2">
    <source>
        <dbReference type="EMBL" id="PLR36506.1"/>
    </source>
</evidence>
<dbReference type="InterPro" id="IPR050678">
    <property type="entry name" value="DNA_Partitioning_ATPase"/>
</dbReference>
<dbReference type="PIRSF" id="PIRSF009320">
    <property type="entry name" value="Nuc_binding_HP_1000"/>
    <property type="match status" value="1"/>
</dbReference>
<dbReference type="CDD" id="cd02042">
    <property type="entry name" value="ParAB_family"/>
    <property type="match status" value="1"/>
</dbReference>